<organism evidence="1">
    <name type="scientific">uncultured Nocardioidaceae bacterium</name>
    <dbReference type="NCBI Taxonomy" id="253824"/>
    <lineage>
        <taxon>Bacteria</taxon>
        <taxon>Bacillati</taxon>
        <taxon>Actinomycetota</taxon>
        <taxon>Actinomycetes</taxon>
        <taxon>Propionibacteriales</taxon>
        <taxon>Nocardioidaceae</taxon>
        <taxon>environmental samples</taxon>
    </lineage>
</organism>
<dbReference type="NCBIfam" id="TIGR04089">
    <property type="entry name" value="exp_by_SipW_III"/>
    <property type="match status" value="1"/>
</dbReference>
<accession>A0A6J4MKV7</accession>
<sequence length="187" mass="19438">MRKTSKGMVAAGAGLVLLVGGGGTLAFWTETPSVPGGNINAGHMNLIPVGADNGCDAWLLDSGEDAPVTYTNGDPLVPGDVLTRDCSYTIRAEGNHLRADVVIADPVFNDADNVDPTKDDFFDNLTVEVSDVVVGGVTTSSFTELDDGELLEATVTVRFNGAAGNNTEDLTTVLENATLTATQVHNN</sequence>
<reference evidence="1" key="1">
    <citation type="submission" date="2020-02" db="EMBL/GenBank/DDBJ databases">
        <authorList>
            <person name="Meier V. D."/>
        </authorList>
    </citation>
    <scope>NUCLEOTIDE SEQUENCE</scope>
    <source>
        <strain evidence="1">AVDCRST_MAG47</strain>
    </source>
</reference>
<dbReference type="InterPro" id="IPR023833">
    <property type="entry name" value="Signal_pept_SipW-depend-type"/>
</dbReference>
<gene>
    <name evidence="1" type="ORF">AVDCRST_MAG47-227</name>
</gene>
<dbReference type="EMBL" id="CADCUK010000019">
    <property type="protein sequence ID" value="CAA9362140.1"/>
    <property type="molecule type" value="Genomic_DNA"/>
</dbReference>
<evidence type="ECO:0008006" key="2">
    <source>
        <dbReference type="Google" id="ProtNLM"/>
    </source>
</evidence>
<proteinExistence type="predicted"/>
<dbReference type="InterPro" id="IPR024006">
    <property type="entry name" value="Alt_signal_exp_actinobact"/>
</dbReference>
<protein>
    <recommendedName>
        <fullName evidence="2">Alternate signal-mediated exported protein, RER_14450 family</fullName>
    </recommendedName>
</protein>
<dbReference type="NCBIfam" id="TIGR04088">
    <property type="entry name" value="cognate_SipW"/>
    <property type="match status" value="1"/>
</dbReference>
<dbReference type="AlphaFoldDB" id="A0A6J4MKV7"/>
<name>A0A6J4MKV7_9ACTN</name>
<evidence type="ECO:0000313" key="1">
    <source>
        <dbReference type="EMBL" id="CAA9362140.1"/>
    </source>
</evidence>